<keyword evidence="5" id="KW-0574">Periplasm</keyword>
<dbReference type="Pfam" id="PF13416">
    <property type="entry name" value="SBP_bac_8"/>
    <property type="match status" value="1"/>
</dbReference>
<accession>A0ABS7DIH3</accession>
<comment type="subcellular location">
    <subcellularLocation>
        <location evidence="5">Periplasm</location>
    </subcellularLocation>
</comment>
<dbReference type="SUPFAM" id="SSF53850">
    <property type="entry name" value="Periplasmic binding protein-like II"/>
    <property type="match status" value="1"/>
</dbReference>
<dbReference type="InterPro" id="IPR006060">
    <property type="entry name" value="Maltose/Cyclodextrin-bd"/>
</dbReference>
<keyword evidence="4 5" id="KW-0732">Signal</keyword>
<dbReference type="Proteomes" id="UP000731465">
    <property type="component" value="Unassembled WGS sequence"/>
</dbReference>
<feature type="chain" id="PRO_5044968899" description="Maltodextrin-binding protein" evidence="5">
    <location>
        <begin position="23"/>
        <end position="398"/>
    </location>
</feature>
<comment type="caution">
    <text evidence="6">The sequence shown here is derived from an EMBL/GenBank/DDBJ whole genome shotgun (WGS) entry which is preliminary data.</text>
</comment>
<keyword evidence="7" id="KW-1185">Reference proteome</keyword>
<proteinExistence type="inferred from homology"/>
<protein>
    <recommendedName>
        <fullName evidence="5">Maltodextrin-binding protein</fullName>
    </recommendedName>
</protein>
<name>A0ABS7DIH3_9GAMM</name>
<organism evidence="6 7">
    <name type="scientific">Succinivibrio faecicola</name>
    <dbReference type="NCBI Taxonomy" id="2820300"/>
    <lineage>
        <taxon>Bacteria</taxon>
        <taxon>Pseudomonadati</taxon>
        <taxon>Pseudomonadota</taxon>
        <taxon>Gammaproteobacteria</taxon>
        <taxon>Aeromonadales</taxon>
        <taxon>Succinivibrionaceae</taxon>
        <taxon>Succinivibrio</taxon>
    </lineage>
</organism>
<keyword evidence="3 5" id="KW-0762">Sugar transport</keyword>
<keyword evidence="2 5" id="KW-0813">Transport</keyword>
<dbReference type="PRINTS" id="PR00181">
    <property type="entry name" value="MALTOSEBP"/>
</dbReference>
<feature type="signal peptide" evidence="5">
    <location>
        <begin position="1"/>
        <end position="22"/>
    </location>
</feature>
<dbReference type="InterPro" id="IPR006059">
    <property type="entry name" value="SBP"/>
</dbReference>
<comment type="function">
    <text evidence="5">Part of the ABC transporter complex MalEFGK involved in maltose/maltodextrin import. Binds maltose and higher maltodextrins.</text>
</comment>
<dbReference type="PANTHER" id="PTHR30061:SF50">
    <property type="entry name" value="MALTOSE_MALTODEXTRIN-BINDING PERIPLASMIC PROTEIN"/>
    <property type="match status" value="1"/>
</dbReference>
<dbReference type="EMBL" id="JAGFNY010000025">
    <property type="protein sequence ID" value="MBW7570665.1"/>
    <property type="molecule type" value="Genomic_DNA"/>
</dbReference>
<dbReference type="Gene3D" id="3.40.190.10">
    <property type="entry name" value="Periplasmic binding protein-like II"/>
    <property type="match status" value="2"/>
</dbReference>
<dbReference type="RefSeq" id="WP_219937889.1">
    <property type="nucleotide sequence ID" value="NZ_JAGFNY010000025.1"/>
</dbReference>
<evidence type="ECO:0000313" key="6">
    <source>
        <dbReference type="EMBL" id="MBW7570665.1"/>
    </source>
</evidence>
<comment type="similarity">
    <text evidence="1 5">Belongs to the bacterial solute-binding protein 1 family.</text>
</comment>
<evidence type="ECO:0000256" key="4">
    <source>
        <dbReference type="ARBA" id="ARBA00022729"/>
    </source>
</evidence>
<evidence type="ECO:0000256" key="2">
    <source>
        <dbReference type="ARBA" id="ARBA00022448"/>
    </source>
</evidence>
<evidence type="ECO:0000256" key="5">
    <source>
        <dbReference type="RuleBase" id="RU365005"/>
    </source>
</evidence>
<evidence type="ECO:0000256" key="1">
    <source>
        <dbReference type="ARBA" id="ARBA00008520"/>
    </source>
</evidence>
<evidence type="ECO:0000313" key="7">
    <source>
        <dbReference type="Proteomes" id="UP000731465"/>
    </source>
</evidence>
<gene>
    <name evidence="6" type="ORF">J5V48_07140</name>
</gene>
<reference evidence="6 7" key="1">
    <citation type="submission" date="2021-03" db="EMBL/GenBank/DDBJ databases">
        <title>Succinivibrio sp. nov. isolated from feces of cow.</title>
        <authorList>
            <person name="Choi J.-Y."/>
        </authorList>
    </citation>
    <scope>NUCLEOTIDE SEQUENCE [LARGE SCALE GENOMIC DNA]</scope>
    <source>
        <strain evidence="6 7">AGMB01872</strain>
    </source>
</reference>
<dbReference type="PANTHER" id="PTHR30061">
    <property type="entry name" value="MALTOSE-BINDING PERIPLASMIC PROTEIN"/>
    <property type="match status" value="1"/>
</dbReference>
<sequence length="398" mass="44044">MKKLTVLSAVLLGIALCGTAVAKTSITVWEDLNKASSLEQAAKDFEKEYDCKVVLVEKDSIKQFKEVQKLSKNGMSLPDAFILISDKVNEAIKKKIVADISVMNTEKTKFIPASVKPFTVNNKAYAIPRSIESLVIFYNKDIIKDPIDTMAGYEALAKERQKQGKYGLIGKLDNLYYSYGFLSAYGSYIFGINSDGTYNTDDIGLNNDGAVKGTKLVADYTRNYIPKTALDKKKGLDVIDDMFINGQAAAVINGPWVLDKYKRSGVNFAVGTLPKLSNGMRIAPFFGVKGYAIAKKSKNKDLVEKFLVYASQPRYAMIRYQKSAELPPVKELLANPLIIQDEVATAMANQAANAIDMPSDPKMKDVWESMEDAFEDAIKNEKADIKAILDKAVKEIKE</sequence>
<evidence type="ECO:0000256" key="3">
    <source>
        <dbReference type="ARBA" id="ARBA00022597"/>
    </source>
</evidence>